<dbReference type="GO" id="GO:0043495">
    <property type="term" value="F:protein-membrane adaptor activity"/>
    <property type="evidence" value="ECO:0007669"/>
    <property type="project" value="TreeGrafter"/>
</dbReference>
<gene>
    <name evidence="12" type="ORF">CAMP_LOCUS14755</name>
</gene>
<protein>
    <recommendedName>
        <fullName evidence="3">Guided entry of tail-anchored proteins factor 1</fullName>
    </recommendedName>
    <alternativeName>
        <fullName evidence="8">Tail-anchored protein insertion receptor WRB</fullName>
    </alternativeName>
    <alternativeName>
        <fullName evidence="9">Tryptophan-rich basic protein</fullName>
    </alternativeName>
</protein>
<keyword evidence="7 11" id="KW-0472">Membrane</keyword>
<name>A0A9P1IU12_9PELO</name>
<evidence type="ECO:0000313" key="13">
    <source>
        <dbReference type="Proteomes" id="UP001152747"/>
    </source>
</evidence>
<keyword evidence="4 11" id="KW-0812">Transmembrane</keyword>
<evidence type="ECO:0000256" key="11">
    <source>
        <dbReference type="SAM" id="Phobius"/>
    </source>
</evidence>
<comment type="caution">
    <text evidence="12">The sequence shown here is derived from an EMBL/GenBank/DDBJ whole genome shotgun (WGS) entry which is preliminary data.</text>
</comment>
<comment type="similarity">
    <text evidence="2">Belongs to the WRB/GET1 family.</text>
</comment>
<keyword evidence="5" id="KW-0256">Endoplasmic reticulum</keyword>
<keyword evidence="6 11" id="KW-1133">Transmembrane helix</keyword>
<evidence type="ECO:0000256" key="9">
    <source>
        <dbReference type="ARBA" id="ARBA00033006"/>
    </source>
</evidence>
<accession>A0A9P1IU12</accession>
<dbReference type="InterPro" id="IPR028945">
    <property type="entry name" value="Get1"/>
</dbReference>
<organism evidence="12 13">
    <name type="scientific">Caenorhabditis angaria</name>
    <dbReference type="NCBI Taxonomy" id="860376"/>
    <lineage>
        <taxon>Eukaryota</taxon>
        <taxon>Metazoa</taxon>
        <taxon>Ecdysozoa</taxon>
        <taxon>Nematoda</taxon>
        <taxon>Chromadorea</taxon>
        <taxon>Rhabditida</taxon>
        <taxon>Rhabditina</taxon>
        <taxon>Rhabditomorpha</taxon>
        <taxon>Rhabditoidea</taxon>
        <taxon>Rhabditidae</taxon>
        <taxon>Peloderinae</taxon>
        <taxon>Caenorhabditis</taxon>
    </lineage>
</organism>
<evidence type="ECO:0000256" key="3">
    <source>
        <dbReference type="ARBA" id="ARBA00017951"/>
    </source>
</evidence>
<comment type="subcellular location">
    <subcellularLocation>
        <location evidence="1">Endoplasmic reticulum membrane</location>
        <topology evidence="1">Multi-pass membrane protein</topology>
    </subcellularLocation>
</comment>
<dbReference type="GO" id="GO:0071816">
    <property type="term" value="P:tail-anchored membrane protein insertion into ER membrane"/>
    <property type="evidence" value="ECO:0007669"/>
    <property type="project" value="InterPro"/>
</dbReference>
<evidence type="ECO:0000256" key="7">
    <source>
        <dbReference type="ARBA" id="ARBA00023136"/>
    </source>
</evidence>
<dbReference type="Gene3D" id="1.10.287.660">
    <property type="entry name" value="Helix hairpin bin"/>
    <property type="match status" value="1"/>
</dbReference>
<keyword evidence="13" id="KW-1185">Reference proteome</keyword>
<feature type="coiled-coil region" evidence="10">
    <location>
        <begin position="74"/>
        <end position="101"/>
    </location>
</feature>
<feature type="transmembrane region" description="Helical" evidence="11">
    <location>
        <begin position="12"/>
        <end position="36"/>
    </location>
</feature>
<dbReference type="PANTHER" id="PTHR42650:SF1">
    <property type="entry name" value="GUIDED ENTRY OF TAIL-ANCHORED PROTEINS FACTOR 1"/>
    <property type="match status" value="1"/>
</dbReference>
<keyword evidence="10" id="KW-0175">Coiled coil</keyword>
<evidence type="ECO:0000256" key="4">
    <source>
        <dbReference type="ARBA" id="ARBA00022692"/>
    </source>
</evidence>
<evidence type="ECO:0000256" key="10">
    <source>
        <dbReference type="SAM" id="Coils"/>
    </source>
</evidence>
<evidence type="ECO:0000313" key="12">
    <source>
        <dbReference type="EMBL" id="CAI5452118.1"/>
    </source>
</evidence>
<dbReference type="PANTHER" id="PTHR42650">
    <property type="entry name" value="TAIL-ANCHORED PROTEIN INSERTION RECEPTOR WRB"/>
    <property type="match status" value="1"/>
</dbReference>
<dbReference type="Pfam" id="PF04420">
    <property type="entry name" value="CHD5"/>
    <property type="match status" value="1"/>
</dbReference>
<dbReference type="GO" id="GO:0005789">
    <property type="term" value="C:endoplasmic reticulum membrane"/>
    <property type="evidence" value="ECO:0007669"/>
    <property type="project" value="UniProtKB-SubCell"/>
</dbReference>
<evidence type="ECO:0000256" key="2">
    <source>
        <dbReference type="ARBA" id="ARBA00010799"/>
    </source>
</evidence>
<dbReference type="AlphaFoldDB" id="A0A9P1IU12"/>
<dbReference type="Proteomes" id="UP001152747">
    <property type="component" value="Unassembled WGS sequence"/>
</dbReference>
<evidence type="ECO:0000256" key="1">
    <source>
        <dbReference type="ARBA" id="ARBA00004477"/>
    </source>
</evidence>
<evidence type="ECO:0000256" key="5">
    <source>
        <dbReference type="ARBA" id="ARBA00022824"/>
    </source>
</evidence>
<sequence>MEETVKISILNVVAVIISAYFAVDSARIISAVATFLKTIFKEKEDPAITLLKNKIKNLKKELNDISPTNQFAAYFKKDRELNKLNDELEQLQATKRTETTKNLKIEGATRVVIQLGALVLLRYVSGITAFCIPDNIFWPFNFLIRFPAIFGNDTCPGEFAEVSGFALAFLAINLGSRFYHRLFKAKRV</sequence>
<reference evidence="12" key="1">
    <citation type="submission" date="2022-11" db="EMBL/GenBank/DDBJ databases">
        <authorList>
            <person name="Kikuchi T."/>
        </authorList>
    </citation>
    <scope>NUCLEOTIDE SEQUENCE</scope>
    <source>
        <strain evidence="12">PS1010</strain>
    </source>
</reference>
<dbReference type="GO" id="GO:0043529">
    <property type="term" value="C:GET complex"/>
    <property type="evidence" value="ECO:0007669"/>
    <property type="project" value="TreeGrafter"/>
</dbReference>
<dbReference type="OrthoDB" id="69461at2759"/>
<proteinExistence type="inferred from homology"/>
<dbReference type="InterPro" id="IPR029012">
    <property type="entry name" value="Helix_hairpin_bin_sf"/>
</dbReference>
<dbReference type="EMBL" id="CANHGI010000005">
    <property type="protein sequence ID" value="CAI5452118.1"/>
    <property type="molecule type" value="Genomic_DNA"/>
</dbReference>
<evidence type="ECO:0000256" key="6">
    <source>
        <dbReference type="ARBA" id="ARBA00022989"/>
    </source>
</evidence>
<evidence type="ECO:0000256" key="8">
    <source>
        <dbReference type="ARBA" id="ARBA00032437"/>
    </source>
</evidence>